<keyword evidence="4" id="KW-0548">Nucleotidyltransferase</keyword>
<dbReference type="InterPro" id="IPR032828">
    <property type="entry name" value="PolyA_RNA-bd"/>
</dbReference>
<proteinExistence type="inferred from homology"/>
<reference evidence="14" key="1">
    <citation type="journal article" date="2019" name="Int. J. Syst. Evol. Microbiol.">
        <title>The Global Catalogue of Microorganisms (GCM) 10K type strain sequencing project: providing services to taxonomists for standard genome sequencing and annotation.</title>
        <authorList>
            <consortium name="The Broad Institute Genomics Platform"/>
            <consortium name="The Broad Institute Genome Sequencing Center for Infectious Disease"/>
            <person name="Wu L."/>
            <person name="Ma J."/>
        </authorList>
    </citation>
    <scope>NUCLEOTIDE SEQUENCE [LARGE SCALE GENOMIC DNA]</scope>
    <source>
        <strain evidence="14">KCTC 12907</strain>
    </source>
</reference>
<keyword evidence="6" id="KW-0547">Nucleotide-binding</keyword>
<dbReference type="CDD" id="cd05398">
    <property type="entry name" value="NT_ClassII-CCAase"/>
    <property type="match status" value="1"/>
</dbReference>
<dbReference type="Gene3D" id="1.10.246.80">
    <property type="match status" value="1"/>
</dbReference>
<accession>A0ABW2F5K9</accession>
<keyword evidence="3" id="KW-0819">tRNA processing</keyword>
<dbReference type="Pfam" id="PF13735">
    <property type="entry name" value="tRNA_NucTran2_2"/>
    <property type="match status" value="1"/>
</dbReference>
<name>A0ABW2F5K9_9BACL</name>
<comment type="similarity">
    <text evidence="9">Belongs to the tRNA nucleotidyltransferase/poly(A) polymerase family.</text>
</comment>
<evidence type="ECO:0000256" key="2">
    <source>
        <dbReference type="ARBA" id="ARBA00022679"/>
    </source>
</evidence>
<dbReference type="Pfam" id="PF12627">
    <property type="entry name" value="PolyA_pol_RNAbd"/>
    <property type="match status" value="1"/>
</dbReference>
<dbReference type="SUPFAM" id="SSF81891">
    <property type="entry name" value="Poly A polymerase C-terminal region-like"/>
    <property type="match status" value="1"/>
</dbReference>
<keyword evidence="14" id="KW-1185">Reference proteome</keyword>
<dbReference type="InterPro" id="IPR002646">
    <property type="entry name" value="PolA_pol_head_dom"/>
</dbReference>
<evidence type="ECO:0000256" key="6">
    <source>
        <dbReference type="ARBA" id="ARBA00022741"/>
    </source>
</evidence>
<dbReference type="InterPro" id="IPR032810">
    <property type="entry name" value="CCA-adding_enz_C"/>
</dbReference>
<gene>
    <name evidence="13" type="ORF">ACFQMJ_01495</name>
</gene>
<evidence type="ECO:0000259" key="11">
    <source>
        <dbReference type="Pfam" id="PF12627"/>
    </source>
</evidence>
<protein>
    <submittedName>
        <fullName evidence="13">CCA tRNA nucleotidyltransferase</fullName>
    </submittedName>
</protein>
<keyword evidence="8 9" id="KW-0694">RNA-binding</keyword>
<dbReference type="Gene3D" id="3.30.460.10">
    <property type="entry name" value="Beta Polymerase, domain 2"/>
    <property type="match status" value="1"/>
</dbReference>
<dbReference type="Gene3D" id="1.10.3090.10">
    <property type="entry name" value="cca-adding enzyme, domain 2"/>
    <property type="match status" value="1"/>
</dbReference>
<feature type="domain" description="tRNA nucleotidyltransferase/poly(A) polymerase RNA and SrmB- binding" evidence="11">
    <location>
        <begin position="175"/>
        <end position="229"/>
    </location>
</feature>
<keyword evidence="7" id="KW-0460">Magnesium</keyword>
<feature type="domain" description="Poly A polymerase head" evidence="10">
    <location>
        <begin position="28"/>
        <end position="147"/>
    </location>
</feature>
<dbReference type="InterPro" id="IPR050264">
    <property type="entry name" value="Bact_CCA-adding_enz_type3_sf"/>
</dbReference>
<evidence type="ECO:0000256" key="8">
    <source>
        <dbReference type="ARBA" id="ARBA00022884"/>
    </source>
</evidence>
<dbReference type="RefSeq" id="WP_378047125.1">
    <property type="nucleotide sequence ID" value="NZ_JBHMDN010000012.1"/>
</dbReference>
<dbReference type="PANTHER" id="PTHR46173:SF1">
    <property type="entry name" value="CCA TRNA NUCLEOTIDYLTRANSFERASE 1, MITOCHONDRIAL"/>
    <property type="match status" value="1"/>
</dbReference>
<evidence type="ECO:0000256" key="7">
    <source>
        <dbReference type="ARBA" id="ARBA00022842"/>
    </source>
</evidence>
<comment type="cofactor">
    <cofactor evidence="1">
        <name>Mg(2+)</name>
        <dbReference type="ChEBI" id="CHEBI:18420"/>
    </cofactor>
</comment>
<evidence type="ECO:0000313" key="13">
    <source>
        <dbReference type="EMBL" id="MFC7147195.1"/>
    </source>
</evidence>
<dbReference type="PANTHER" id="PTHR46173">
    <property type="entry name" value="CCA TRNA NUCLEOTIDYLTRANSFERASE 1, MITOCHONDRIAL"/>
    <property type="match status" value="1"/>
</dbReference>
<keyword evidence="2 9" id="KW-0808">Transferase</keyword>
<evidence type="ECO:0000256" key="9">
    <source>
        <dbReference type="RuleBase" id="RU003953"/>
    </source>
</evidence>
<evidence type="ECO:0000256" key="5">
    <source>
        <dbReference type="ARBA" id="ARBA00022723"/>
    </source>
</evidence>
<evidence type="ECO:0000256" key="3">
    <source>
        <dbReference type="ARBA" id="ARBA00022694"/>
    </source>
</evidence>
<evidence type="ECO:0000256" key="4">
    <source>
        <dbReference type="ARBA" id="ARBA00022695"/>
    </source>
</evidence>
<organism evidence="13 14">
    <name type="scientific">Cohnella cellulosilytica</name>
    <dbReference type="NCBI Taxonomy" id="986710"/>
    <lineage>
        <taxon>Bacteria</taxon>
        <taxon>Bacillati</taxon>
        <taxon>Bacillota</taxon>
        <taxon>Bacilli</taxon>
        <taxon>Bacillales</taxon>
        <taxon>Paenibacillaceae</taxon>
        <taxon>Cohnella</taxon>
    </lineage>
</organism>
<evidence type="ECO:0000313" key="14">
    <source>
        <dbReference type="Proteomes" id="UP001596378"/>
    </source>
</evidence>
<dbReference type="Proteomes" id="UP001596378">
    <property type="component" value="Unassembled WGS sequence"/>
</dbReference>
<sequence>MQRNDRDDRLWEEGLAIVRRLEDAGHRAYLVGGCVRDRWLGRPLNDIDIATSAKPEAVMALFARTLPTGLKHGTVTVMEDGCPFEVTTFRQEAGYSDGRRPDEVAFVLDVNEDLARRDFTFNAMAFASGGELIDPFGGQDALRAGVVDCVGDAAERFGEDALRMLRAIRFAAELGFEILSDVWDGIIRQRGRLKQVALERIGAEWDKMMAGSGPEQAMHYLFKSGLLACVKEPLPETFAQAAERYRLNGSPREWNVWGASSADESSLGNLLSLPALPETDLRWAALLAGMKVGAADAEALLRTLRLGGQRVGRIAAAVGLFARLDGRGEDELKPAWIEAALDYGRAAAEDALAIREACGEPWEEMRAWLEAMPVASVGELDVKGDELSGYLRQPPGPWIAETLRRLLAEAASGRLPNEKFALLAAAKESNAAQRESRREERR</sequence>
<evidence type="ECO:0000256" key="1">
    <source>
        <dbReference type="ARBA" id="ARBA00001946"/>
    </source>
</evidence>
<comment type="caution">
    <text evidence="13">The sequence shown here is derived from an EMBL/GenBank/DDBJ whole genome shotgun (WGS) entry which is preliminary data.</text>
</comment>
<dbReference type="EMBL" id="JBHTAI010000001">
    <property type="protein sequence ID" value="MFC7147195.1"/>
    <property type="molecule type" value="Genomic_DNA"/>
</dbReference>
<evidence type="ECO:0000259" key="12">
    <source>
        <dbReference type="Pfam" id="PF13735"/>
    </source>
</evidence>
<dbReference type="Pfam" id="PF01743">
    <property type="entry name" value="PolyA_pol"/>
    <property type="match status" value="1"/>
</dbReference>
<dbReference type="SUPFAM" id="SSF81301">
    <property type="entry name" value="Nucleotidyltransferase"/>
    <property type="match status" value="1"/>
</dbReference>
<feature type="domain" description="CCA-adding enzyme C-terminal" evidence="12">
    <location>
        <begin position="279"/>
        <end position="426"/>
    </location>
</feature>
<evidence type="ECO:0000259" key="10">
    <source>
        <dbReference type="Pfam" id="PF01743"/>
    </source>
</evidence>
<dbReference type="InterPro" id="IPR043519">
    <property type="entry name" value="NT_sf"/>
</dbReference>
<keyword evidence="5" id="KW-0479">Metal-binding</keyword>